<gene>
    <name evidence="2" type="ORF">HNQ67_000385</name>
</gene>
<reference evidence="2 3" key="1">
    <citation type="submission" date="2020-08" db="EMBL/GenBank/DDBJ databases">
        <title>Genomic Encyclopedia of Type Strains, Phase IV (KMG-IV): sequencing the most valuable type-strain genomes for metagenomic binning, comparative biology and taxonomic classification.</title>
        <authorList>
            <person name="Goeker M."/>
        </authorList>
    </citation>
    <scope>NUCLEOTIDE SEQUENCE [LARGE SCALE GENOMIC DNA]</scope>
    <source>
        <strain evidence="2 3">DSM 25335</strain>
    </source>
</reference>
<name>A0A7W8HWB9_9CAUL</name>
<keyword evidence="3" id="KW-1185">Reference proteome</keyword>
<sequence>MGIAGFHEGALVVVASGEEAKTFRVRHGSLEHDGNWTPQNLADEGPAGKTPPEMSDQDLNEATFSKQIAARLYSMAHAGAYKHLILAADPVTLGEIRPLLHQEVTGKLVREHAKTLVNATVEDIQRSLST</sequence>
<accession>A0A7W8HWB9</accession>
<evidence type="ECO:0008006" key="4">
    <source>
        <dbReference type="Google" id="ProtNLM"/>
    </source>
</evidence>
<comment type="caution">
    <text evidence="2">The sequence shown here is derived from an EMBL/GenBank/DDBJ whole genome shotgun (WGS) entry which is preliminary data.</text>
</comment>
<dbReference type="InterPro" id="IPR041374">
    <property type="entry name" value="BaeRF_family12"/>
</dbReference>
<feature type="region of interest" description="Disordered" evidence="1">
    <location>
        <begin position="30"/>
        <end position="57"/>
    </location>
</feature>
<dbReference type="AlphaFoldDB" id="A0A7W8HWB9"/>
<dbReference type="Pfam" id="PF18856">
    <property type="entry name" value="baeRF_family12"/>
    <property type="match status" value="1"/>
</dbReference>
<organism evidence="2 3">
    <name type="scientific">Brevundimonas basaltis</name>
    <dbReference type="NCBI Taxonomy" id="472166"/>
    <lineage>
        <taxon>Bacteria</taxon>
        <taxon>Pseudomonadati</taxon>
        <taxon>Pseudomonadota</taxon>
        <taxon>Alphaproteobacteria</taxon>
        <taxon>Caulobacterales</taxon>
        <taxon>Caulobacteraceae</taxon>
        <taxon>Brevundimonas</taxon>
    </lineage>
</organism>
<dbReference type="Proteomes" id="UP000566663">
    <property type="component" value="Unassembled WGS sequence"/>
</dbReference>
<proteinExistence type="predicted"/>
<evidence type="ECO:0000256" key="1">
    <source>
        <dbReference type="SAM" id="MobiDB-lite"/>
    </source>
</evidence>
<protein>
    <recommendedName>
        <fullName evidence="4">Protein required for attachment to host cells</fullName>
    </recommendedName>
</protein>
<evidence type="ECO:0000313" key="2">
    <source>
        <dbReference type="EMBL" id="MBB5290889.1"/>
    </source>
</evidence>
<evidence type="ECO:0000313" key="3">
    <source>
        <dbReference type="Proteomes" id="UP000566663"/>
    </source>
</evidence>
<dbReference type="RefSeq" id="WP_183251810.1">
    <property type="nucleotide sequence ID" value="NZ_BAAAFF010000004.1"/>
</dbReference>
<dbReference type="EMBL" id="JACHFZ010000001">
    <property type="protein sequence ID" value="MBB5290889.1"/>
    <property type="molecule type" value="Genomic_DNA"/>
</dbReference>